<gene>
    <name evidence="1" type="ORF">GSOID_T00026526001</name>
</gene>
<organism evidence="1">
    <name type="scientific">Oikopleura dioica</name>
    <name type="common">Tunicate</name>
    <dbReference type="NCBI Taxonomy" id="34765"/>
    <lineage>
        <taxon>Eukaryota</taxon>
        <taxon>Metazoa</taxon>
        <taxon>Chordata</taxon>
        <taxon>Tunicata</taxon>
        <taxon>Appendicularia</taxon>
        <taxon>Copelata</taxon>
        <taxon>Oikopleuridae</taxon>
        <taxon>Oikopleura</taxon>
    </lineage>
</organism>
<evidence type="ECO:0000313" key="1">
    <source>
        <dbReference type="EMBL" id="CBY42800.1"/>
    </source>
</evidence>
<reference evidence="1" key="1">
    <citation type="journal article" date="2010" name="Science">
        <title>Plasticity of animal genome architecture unmasked by rapid evolution of a pelagic tunicate.</title>
        <authorList>
            <person name="Denoeud F."/>
            <person name="Henriet S."/>
            <person name="Mungpakdee S."/>
            <person name="Aury J.M."/>
            <person name="Da Silva C."/>
            <person name="Brinkmann H."/>
            <person name="Mikhaleva J."/>
            <person name="Olsen L.C."/>
            <person name="Jubin C."/>
            <person name="Canestro C."/>
            <person name="Bouquet J.M."/>
            <person name="Danks G."/>
            <person name="Poulain J."/>
            <person name="Campsteijn C."/>
            <person name="Adamski M."/>
            <person name="Cross I."/>
            <person name="Yadetie F."/>
            <person name="Muffato M."/>
            <person name="Louis A."/>
            <person name="Butcher S."/>
            <person name="Tsagkogeorga G."/>
            <person name="Konrad A."/>
            <person name="Singh S."/>
            <person name="Jensen M.F."/>
            <person name="Cong E.H."/>
            <person name="Eikeseth-Otteraa H."/>
            <person name="Noel B."/>
            <person name="Anthouard V."/>
            <person name="Porcel B.M."/>
            <person name="Kachouri-Lafond R."/>
            <person name="Nishino A."/>
            <person name="Ugolini M."/>
            <person name="Chourrout P."/>
            <person name="Nishida H."/>
            <person name="Aasland R."/>
            <person name="Huzurbazar S."/>
            <person name="Westhof E."/>
            <person name="Delsuc F."/>
            <person name="Lehrach H."/>
            <person name="Reinhardt R."/>
            <person name="Weissenbach J."/>
            <person name="Roy S.W."/>
            <person name="Artiguenave F."/>
            <person name="Postlethwait J.H."/>
            <person name="Manak J.R."/>
            <person name="Thompson E.M."/>
            <person name="Jaillon O."/>
            <person name="Du Pasquier L."/>
            <person name="Boudinot P."/>
            <person name="Liberles D.A."/>
            <person name="Volff J.N."/>
            <person name="Philippe H."/>
            <person name="Lenhard B."/>
            <person name="Roest Crollius H."/>
            <person name="Wincker P."/>
            <person name="Chourrout D."/>
        </authorList>
    </citation>
    <scope>NUCLEOTIDE SEQUENCE [LARGE SCALE GENOMIC DNA]</scope>
</reference>
<dbReference type="AlphaFoldDB" id="E4Z522"/>
<protein>
    <submittedName>
        <fullName evidence="1">Uncharacterized protein</fullName>
    </submittedName>
</protein>
<proteinExistence type="predicted"/>
<dbReference type="Proteomes" id="UP000011014">
    <property type="component" value="Unassembled WGS sequence"/>
</dbReference>
<accession>E4Z522</accession>
<sequence length="32" mass="3545">SPSLRYSLSSMFLPATLLHTKLSLQKLASILQ</sequence>
<feature type="non-terminal residue" evidence="1">
    <location>
        <position position="1"/>
    </location>
</feature>
<dbReference type="EMBL" id="FN657519">
    <property type="protein sequence ID" value="CBY42800.1"/>
    <property type="molecule type" value="Genomic_DNA"/>
</dbReference>
<name>E4Z522_OIKDI</name>